<dbReference type="PANTHER" id="PTHR34599">
    <property type="entry name" value="PEROXIDASE-RELATED"/>
    <property type="match status" value="1"/>
</dbReference>
<organism evidence="2 3">
    <name type="scientific">Deinococcus ruber</name>
    <dbReference type="NCBI Taxonomy" id="1848197"/>
    <lineage>
        <taxon>Bacteria</taxon>
        <taxon>Thermotogati</taxon>
        <taxon>Deinococcota</taxon>
        <taxon>Deinococci</taxon>
        <taxon>Deinococcales</taxon>
        <taxon>Deinococcaceae</taxon>
        <taxon>Deinococcus</taxon>
    </lineage>
</organism>
<dbReference type="Proteomes" id="UP000603865">
    <property type="component" value="Unassembled WGS sequence"/>
</dbReference>
<dbReference type="CDD" id="cd03398">
    <property type="entry name" value="PAP2_haloperoxidase"/>
    <property type="match status" value="1"/>
</dbReference>
<dbReference type="SUPFAM" id="SSF48317">
    <property type="entry name" value="Acid phosphatase/Vanadium-dependent haloperoxidase"/>
    <property type="match status" value="1"/>
</dbReference>
<keyword evidence="3" id="KW-1185">Reference proteome</keyword>
<dbReference type="PANTHER" id="PTHR34599:SF2">
    <property type="entry name" value="TRAF-TYPE DOMAIN-CONTAINING PROTEIN"/>
    <property type="match status" value="1"/>
</dbReference>
<dbReference type="InterPro" id="IPR016119">
    <property type="entry name" value="Br/Cl_peroxidase_C"/>
</dbReference>
<dbReference type="InterPro" id="IPR052559">
    <property type="entry name" value="V-haloperoxidase"/>
</dbReference>
<dbReference type="Pfam" id="PF21167">
    <property type="entry name" value="DUF6851"/>
    <property type="match status" value="1"/>
</dbReference>
<comment type="caution">
    <text evidence="2">The sequence shown here is derived from an EMBL/GenBank/DDBJ whole genome shotgun (WGS) entry which is preliminary data.</text>
</comment>
<dbReference type="AlphaFoldDB" id="A0A918CC14"/>
<dbReference type="RefSeq" id="WP_189091286.1">
    <property type="nucleotide sequence ID" value="NZ_BMQL01000017.1"/>
</dbReference>
<dbReference type="InterPro" id="IPR036938">
    <property type="entry name" value="PAP2/HPO_sf"/>
</dbReference>
<name>A0A918CC14_9DEIO</name>
<accession>A0A918CC14</accession>
<dbReference type="Gene3D" id="1.10.606.10">
    <property type="entry name" value="Vanadium-containing Chloroperoxidase, domain 2"/>
    <property type="match status" value="1"/>
</dbReference>
<protein>
    <recommendedName>
        <fullName evidence="1">DUF6851 domain-containing protein</fullName>
    </recommendedName>
</protein>
<dbReference type="InterPro" id="IPR049283">
    <property type="entry name" value="DUF6851"/>
</dbReference>
<proteinExistence type="predicted"/>
<evidence type="ECO:0000259" key="1">
    <source>
        <dbReference type="Pfam" id="PF21167"/>
    </source>
</evidence>
<feature type="domain" description="DUF6851" evidence="1">
    <location>
        <begin position="88"/>
        <end position="205"/>
    </location>
</feature>
<gene>
    <name evidence="2" type="ORF">GCM10008957_29530</name>
</gene>
<reference evidence="2" key="2">
    <citation type="submission" date="2020-09" db="EMBL/GenBank/DDBJ databases">
        <authorList>
            <person name="Sun Q."/>
            <person name="Ohkuma M."/>
        </authorList>
    </citation>
    <scope>NUCLEOTIDE SEQUENCE</scope>
    <source>
        <strain evidence="2">JCM 31311</strain>
    </source>
</reference>
<dbReference type="EMBL" id="BMQL01000017">
    <property type="protein sequence ID" value="GGR14785.1"/>
    <property type="molecule type" value="Genomic_DNA"/>
</dbReference>
<sequence length="592" mass="63251">MPSAPPPLRRRIFPVAALSGVLMLTLTSCPEKITVPVSTVCTLSEADWQAIEAPAHSQARVWDELALHAIRNVLPQPTAHARTLFHLSAAMYDVWASYDGAAQGVFSHEKHSGSPAQLDEALNYAAHRVLKARYGTLVPGLATCFDTHLKHLGLDSANSDVTGDSAAAIGNRTGQAVLSAAANDGANEAGNYADTSGYTFLNAPLQPEFPGTTLNAPDHWQRLLLQTPFTQNSIPQSGPQTFMGAHWGSVQPFAMHRSGAFYHDTGPAPSVSNPLMRTRWIPDSLRRQAELDPASAVMLDTSPGAIGNNPLGSDAGSGHPLNPATGQPYAPNVVRQADYGRVLAEYWADGPRAETPPGHWNVIANQVADDPAFVRRMQGTGQPLGALEWDVKLYLALNGALHDAAISAWEIKRQTDTGRPISLIRYLAAQSAAGGAGLIPEAGLIEERGGTLQVRGWHPGTGVVWEDPLTWVPYQLSNFVSPAFPAFVSGHSTFSRAAAEVLTTLTGSAFFPGGLHEFVAPPSYLKTDRPSNTAEVRLQWATYADAADQAGQSRIWGGIHLEPDDLTGRRIGHLVGLDAVNLALRYFAGNAP</sequence>
<reference evidence="2" key="1">
    <citation type="journal article" date="2014" name="Int. J. Syst. Evol. Microbiol.">
        <title>Complete genome sequence of Corynebacterium casei LMG S-19264T (=DSM 44701T), isolated from a smear-ripened cheese.</title>
        <authorList>
            <consortium name="US DOE Joint Genome Institute (JGI-PGF)"/>
            <person name="Walter F."/>
            <person name="Albersmeier A."/>
            <person name="Kalinowski J."/>
            <person name="Ruckert C."/>
        </authorList>
    </citation>
    <scope>NUCLEOTIDE SEQUENCE</scope>
    <source>
        <strain evidence="2">JCM 31311</strain>
    </source>
</reference>
<evidence type="ECO:0000313" key="3">
    <source>
        <dbReference type="Proteomes" id="UP000603865"/>
    </source>
</evidence>
<evidence type="ECO:0000313" key="2">
    <source>
        <dbReference type="EMBL" id="GGR14785.1"/>
    </source>
</evidence>
<dbReference type="GO" id="GO:0004601">
    <property type="term" value="F:peroxidase activity"/>
    <property type="evidence" value="ECO:0007669"/>
    <property type="project" value="InterPro"/>
</dbReference>